<sequence>MLVKVGEISLRLIQLLGLTCAPGTPIFMGPSNIEHMKNKHPDDFNTYHDQIPSILSSPDYVRKSSDGSIEYVKEFRYNSEYVKVAVRMSGGYTWYLRTMYVLNTNRVNNYIQKGTLLKY</sequence>
<proteinExistence type="predicted"/>
<gene>
    <name evidence="2" type="primary">pyrD1-1</name>
    <name evidence="2" type="ORF">NCTC11087_01139</name>
</gene>
<evidence type="ECO:0000313" key="2">
    <source>
        <dbReference type="EMBL" id="SUO04229.1"/>
    </source>
</evidence>
<name>A0A380LK79_9FIRM</name>
<dbReference type="Pfam" id="PF18812">
    <property type="entry name" value="PBECR3"/>
    <property type="match status" value="1"/>
</dbReference>
<dbReference type="EMBL" id="UHFX01000003">
    <property type="protein sequence ID" value="SUO04229.1"/>
    <property type="molecule type" value="Genomic_DNA"/>
</dbReference>
<evidence type="ECO:0000313" key="3">
    <source>
        <dbReference type="Proteomes" id="UP000255523"/>
    </source>
</evidence>
<evidence type="ECO:0000259" key="1">
    <source>
        <dbReference type="Pfam" id="PF18812"/>
    </source>
</evidence>
<dbReference type="InterPro" id="IPR041301">
    <property type="entry name" value="PBECR3"/>
</dbReference>
<protein>
    <submittedName>
        <fullName evidence="2">Dihydroorotate dehydrogenase 1</fullName>
    </submittedName>
</protein>
<feature type="domain" description="Phage-Barnase-EndoU-ColicinE5/D-RelE like nuclease 3" evidence="1">
    <location>
        <begin position="4"/>
        <end position="109"/>
    </location>
</feature>
<dbReference type="AlphaFoldDB" id="A0A380LK79"/>
<accession>A0A380LK79</accession>
<dbReference type="Proteomes" id="UP000255523">
    <property type="component" value="Unassembled WGS sequence"/>
</dbReference>
<keyword evidence="3" id="KW-1185">Reference proteome</keyword>
<reference evidence="2 3" key="1">
    <citation type="submission" date="2018-06" db="EMBL/GenBank/DDBJ databases">
        <authorList>
            <consortium name="Pathogen Informatics"/>
            <person name="Doyle S."/>
        </authorList>
    </citation>
    <scope>NUCLEOTIDE SEQUENCE [LARGE SCALE GENOMIC DNA]</scope>
    <source>
        <strain evidence="2 3">NCTC11087</strain>
    </source>
</reference>
<organism evidence="2 3">
    <name type="scientific">Faecalicoccus pleomorphus</name>
    <dbReference type="NCBI Taxonomy" id="1323"/>
    <lineage>
        <taxon>Bacteria</taxon>
        <taxon>Bacillati</taxon>
        <taxon>Bacillota</taxon>
        <taxon>Erysipelotrichia</taxon>
        <taxon>Erysipelotrichales</taxon>
        <taxon>Erysipelotrichaceae</taxon>
        <taxon>Faecalicoccus</taxon>
    </lineage>
</organism>
<dbReference type="GeneID" id="77462102"/>
<dbReference type="OrthoDB" id="1683148at2"/>
<dbReference type="RefSeq" id="WP_022790378.1">
    <property type="nucleotide sequence ID" value="NZ_UHFX01000003.1"/>
</dbReference>